<dbReference type="InterPro" id="IPR022655">
    <property type="entry name" value="DUF1553"/>
</dbReference>
<dbReference type="InterPro" id="IPR036909">
    <property type="entry name" value="Cyt_c-like_dom_sf"/>
</dbReference>
<evidence type="ECO:0000259" key="3">
    <source>
        <dbReference type="Pfam" id="PF07635"/>
    </source>
</evidence>
<dbReference type="Pfam" id="PF07635">
    <property type="entry name" value="PSCyt1"/>
    <property type="match status" value="1"/>
</dbReference>
<evidence type="ECO:0000259" key="1">
    <source>
        <dbReference type="Pfam" id="PF07583"/>
    </source>
</evidence>
<evidence type="ECO:0000313" key="5">
    <source>
        <dbReference type="Proteomes" id="UP001374893"/>
    </source>
</evidence>
<sequence length="844" mass="94630">MRLPITLPILIATTLPGHAEEKISYNRDIRPILSENCFACHGPDKNTREAKLRLDVRDAAIDKQAITPGDAEDSELIFLIHSDDEDEIMPPPESHKTLTEKQKQLLAKWINEGAEYESHWAYIKPERPAVPKMGEEHPIDNFIAAGLKAEGREFADTADNPTLLRRLSFDLTGLPPSATGVTDPAKAVDDLITSEHFGERMAVYWLDLARYADSVGYHGDNERDVSPYRDYVVNAFNQGKPYDRFIVEQLAGDLLPDATMESRIASTFNRVQQISKEGGIQDAEYIAKYYAERVRATSVAFLGSTMGCAECHDHKFDPFTAKDFYAMEAFFADIFEKGAFNGDGRYNEGADIKNHPGNELGPWGPVLKIPSEEQTKELARLRGEIGKLEKEFDRGTPELEKEFGTWLVEVRSAVKKGGKDAPKLPKPVAAALDQTKGKEPKGKQKEALLNHFRTQHPEYGKIHTQLTQVRKEEQQLNARIPSTLPSVSTTPRTIRILPRGDWTDKSGEVVEPAFPEFLASGEFEAAESSERLSRLDLADWIASPDNPLTARAFVNRVWALFLGTGLSRDLQDLGNQGQWPTHPELLDWLAVDFVESGWDVKHLVKQIVTSRTYRQSSNPSPALMEADPYNTLYAHQNARRLPAEFIRDNALAVAGLLNPAVGGPSARPYQPEGYYAQLNFPKREYRADTDAGQYRRGLYMHWQRSFLHPMLVAFDAPPREECTASRSQSNTPLQALNQLNDPTFIEAARVFAEDLLKNETGFDSRLEEAFERLLSRAPSEEEAALLRSLHEKQLDRYRKTPSDADALLAIGIKPVAADVDKPALASMTAVTRALLNLHETITRY</sequence>
<dbReference type="InterPro" id="IPR011429">
    <property type="entry name" value="Cyt_c_Planctomycete-type"/>
</dbReference>
<dbReference type="Pfam" id="PF07583">
    <property type="entry name" value="PSCyt2"/>
    <property type="match status" value="1"/>
</dbReference>
<dbReference type="SUPFAM" id="SSF46626">
    <property type="entry name" value="Cytochrome c"/>
    <property type="match status" value="1"/>
</dbReference>
<accession>A0ABN6H682</accession>
<feature type="domain" description="DUF1549" evidence="1">
    <location>
        <begin position="138"/>
        <end position="334"/>
    </location>
</feature>
<reference evidence="4 5" key="1">
    <citation type="submission" date="2021-06" db="EMBL/GenBank/DDBJ databases">
        <title>Complete genome of Haloferula helveola possessing various polysaccharide degrading enzymes.</title>
        <authorList>
            <person name="Takami H."/>
            <person name="Huang C."/>
            <person name="Hamasaki K."/>
        </authorList>
    </citation>
    <scope>NUCLEOTIDE SEQUENCE [LARGE SCALE GENOMIC DNA]</scope>
    <source>
        <strain evidence="4 5">CN-1</strain>
    </source>
</reference>
<protein>
    <submittedName>
        <fullName evidence="4">Chromosome segregation protein</fullName>
    </submittedName>
</protein>
<dbReference type="Pfam" id="PF07587">
    <property type="entry name" value="PSD1"/>
    <property type="match status" value="1"/>
</dbReference>
<feature type="domain" description="Cytochrome C Planctomycete-type" evidence="3">
    <location>
        <begin position="37"/>
        <end position="93"/>
    </location>
</feature>
<dbReference type="InterPro" id="IPR011444">
    <property type="entry name" value="DUF1549"/>
</dbReference>
<proteinExistence type="predicted"/>
<dbReference type="EMBL" id="AP024702">
    <property type="protein sequence ID" value="BCX47453.1"/>
    <property type="molecule type" value="Genomic_DNA"/>
</dbReference>
<organism evidence="4 5">
    <name type="scientific">Haloferula helveola</name>
    <dbReference type="NCBI Taxonomy" id="490095"/>
    <lineage>
        <taxon>Bacteria</taxon>
        <taxon>Pseudomonadati</taxon>
        <taxon>Verrucomicrobiota</taxon>
        <taxon>Verrucomicrobiia</taxon>
        <taxon>Verrucomicrobiales</taxon>
        <taxon>Verrucomicrobiaceae</taxon>
        <taxon>Haloferula</taxon>
    </lineage>
</organism>
<dbReference type="PANTHER" id="PTHR35889">
    <property type="entry name" value="CYCLOINULO-OLIGOSACCHARIDE FRUCTANOTRANSFERASE-RELATED"/>
    <property type="match status" value="1"/>
</dbReference>
<dbReference type="Proteomes" id="UP001374893">
    <property type="component" value="Chromosome"/>
</dbReference>
<name>A0ABN6H682_9BACT</name>
<keyword evidence="5" id="KW-1185">Reference proteome</keyword>
<gene>
    <name evidence="4" type="ORF">HAHE_13610</name>
</gene>
<dbReference type="PANTHER" id="PTHR35889:SF3">
    <property type="entry name" value="F-BOX DOMAIN-CONTAINING PROTEIN"/>
    <property type="match status" value="1"/>
</dbReference>
<evidence type="ECO:0000313" key="4">
    <source>
        <dbReference type="EMBL" id="BCX47453.1"/>
    </source>
</evidence>
<evidence type="ECO:0000259" key="2">
    <source>
        <dbReference type="Pfam" id="PF07587"/>
    </source>
</evidence>
<feature type="domain" description="DUF1553" evidence="2">
    <location>
        <begin position="534"/>
        <end position="788"/>
    </location>
</feature>
<dbReference type="RefSeq" id="WP_338689671.1">
    <property type="nucleotide sequence ID" value="NZ_AP024702.1"/>
</dbReference>